<reference evidence="1 2" key="1">
    <citation type="journal article" date="2020" name="ISME J.">
        <title>Uncovering the hidden diversity of litter-decomposition mechanisms in mushroom-forming fungi.</title>
        <authorList>
            <person name="Floudas D."/>
            <person name="Bentzer J."/>
            <person name="Ahren D."/>
            <person name="Johansson T."/>
            <person name="Persson P."/>
            <person name="Tunlid A."/>
        </authorList>
    </citation>
    <scope>NUCLEOTIDE SEQUENCE [LARGE SCALE GENOMIC DNA]</scope>
    <source>
        <strain evidence="1 2">CBS 175.51</strain>
    </source>
</reference>
<sequence>MRHRPSPGKHWDNFGAAIRVTICEQSNINGTQPSTSAFAGIGDAPHVSLLDVGHTELVA</sequence>
<protein>
    <submittedName>
        <fullName evidence="1">Uncharacterized protein</fullName>
    </submittedName>
</protein>
<proteinExistence type="predicted"/>
<evidence type="ECO:0000313" key="1">
    <source>
        <dbReference type="EMBL" id="KAF5332469.1"/>
    </source>
</evidence>
<evidence type="ECO:0000313" key="2">
    <source>
        <dbReference type="Proteomes" id="UP000541558"/>
    </source>
</evidence>
<accession>A0A8H5C089</accession>
<dbReference type="AlphaFoldDB" id="A0A8H5C089"/>
<name>A0A8H5C089_9AGAR</name>
<comment type="caution">
    <text evidence="1">The sequence shown here is derived from an EMBL/GenBank/DDBJ whole genome shotgun (WGS) entry which is preliminary data.</text>
</comment>
<keyword evidence="2" id="KW-1185">Reference proteome</keyword>
<dbReference type="Proteomes" id="UP000541558">
    <property type="component" value="Unassembled WGS sequence"/>
</dbReference>
<dbReference type="EMBL" id="JAACJK010000110">
    <property type="protein sequence ID" value="KAF5332469.1"/>
    <property type="molecule type" value="Genomic_DNA"/>
</dbReference>
<gene>
    <name evidence="1" type="ORF">D9611_005342</name>
</gene>
<organism evidence="1 2">
    <name type="scientific">Ephemerocybe angulata</name>
    <dbReference type="NCBI Taxonomy" id="980116"/>
    <lineage>
        <taxon>Eukaryota</taxon>
        <taxon>Fungi</taxon>
        <taxon>Dikarya</taxon>
        <taxon>Basidiomycota</taxon>
        <taxon>Agaricomycotina</taxon>
        <taxon>Agaricomycetes</taxon>
        <taxon>Agaricomycetidae</taxon>
        <taxon>Agaricales</taxon>
        <taxon>Agaricineae</taxon>
        <taxon>Psathyrellaceae</taxon>
        <taxon>Ephemerocybe</taxon>
    </lineage>
</organism>